<keyword evidence="3" id="KW-0813">Transport</keyword>
<keyword evidence="10" id="KW-0732">Signal</keyword>
<evidence type="ECO:0000256" key="5">
    <source>
        <dbReference type="ARBA" id="ARBA00022519"/>
    </source>
</evidence>
<evidence type="ECO:0000256" key="3">
    <source>
        <dbReference type="ARBA" id="ARBA00022448"/>
    </source>
</evidence>
<dbReference type="Gene3D" id="3.30.1150.10">
    <property type="match status" value="1"/>
</dbReference>
<reference evidence="13" key="1">
    <citation type="submission" date="2016-07" db="EMBL/GenBank/DDBJ databases">
        <authorList>
            <person name="Florea S."/>
            <person name="Webb J.S."/>
            <person name="Jaromczyk J."/>
            <person name="Schardl C.L."/>
        </authorList>
    </citation>
    <scope>NUCLEOTIDE SEQUENCE [LARGE SCALE GENOMIC DNA]</scope>
</reference>
<dbReference type="PROSITE" id="PS51257">
    <property type="entry name" value="PROKAR_LIPOPROTEIN"/>
    <property type="match status" value="1"/>
</dbReference>
<comment type="similarity">
    <text evidence="2">Belongs to the TonB family.</text>
</comment>
<dbReference type="AlphaFoldDB" id="A0A1M4JHY3"/>
<dbReference type="InterPro" id="IPR006260">
    <property type="entry name" value="TonB/TolA_C"/>
</dbReference>
<dbReference type="GO" id="GO:0055085">
    <property type="term" value="P:transmembrane transport"/>
    <property type="evidence" value="ECO:0007669"/>
    <property type="project" value="InterPro"/>
</dbReference>
<dbReference type="EMBL" id="FLUK01000142">
    <property type="protein sequence ID" value="SBV87847.1"/>
    <property type="molecule type" value="Genomic_DNA"/>
</dbReference>
<evidence type="ECO:0000313" key="12">
    <source>
        <dbReference type="EMBL" id="SBV87847.1"/>
    </source>
</evidence>
<evidence type="ECO:0000259" key="11">
    <source>
        <dbReference type="PROSITE" id="PS52015"/>
    </source>
</evidence>
<dbReference type="GO" id="GO:0031992">
    <property type="term" value="F:energy transducer activity"/>
    <property type="evidence" value="ECO:0007669"/>
    <property type="project" value="TreeGrafter"/>
</dbReference>
<evidence type="ECO:0000256" key="1">
    <source>
        <dbReference type="ARBA" id="ARBA00004383"/>
    </source>
</evidence>
<comment type="subcellular location">
    <subcellularLocation>
        <location evidence="1">Cell inner membrane</location>
        <topology evidence="1">Single-pass membrane protein</topology>
        <orientation evidence="1">Periplasmic side</orientation>
    </subcellularLocation>
</comment>
<name>A0A1M4JHY3_9XANT</name>
<sequence>MQAASRRSMLAAASSCLPLAAVLLLGGCGKSEQAQTQRVAAAPTEVAAVQTPPPDYPIELACAGLGGKAVLSVVVGVQGKPTDVQLVSSSGQPKLDASAQQRVREWIFNPATRDGKAVPRTIQVPVNFNPPQPRPDRCFALDAQAHHAN</sequence>
<dbReference type="GO" id="GO:0015031">
    <property type="term" value="P:protein transport"/>
    <property type="evidence" value="ECO:0007669"/>
    <property type="project" value="UniProtKB-KW"/>
</dbReference>
<keyword evidence="8" id="KW-1133">Transmembrane helix</keyword>
<dbReference type="InterPro" id="IPR051045">
    <property type="entry name" value="TonB-dependent_transducer"/>
</dbReference>
<dbReference type="Proteomes" id="UP000184997">
    <property type="component" value="Unassembled WGS sequence"/>
</dbReference>
<keyword evidence="6" id="KW-0812">Transmembrane</keyword>
<dbReference type="Pfam" id="PF03544">
    <property type="entry name" value="TonB_C"/>
    <property type="match status" value="1"/>
</dbReference>
<evidence type="ECO:0000256" key="7">
    <source>
        <dbReference type="ARBA" id="ARBA00022927"/>
    </source>
</evidence>
<evidence type="ECO:0000256" key="10">
    <source>
        <dbReference type="SAM" id="SignalP"/>
    </source>
</evidence>
<dbReference type="RefSeq" id="WP_100225500.1">
    <property type="nucleotide sequence ID" value="NZ_CP076252.1"/>
</dbReference>
<feature type="signal peptide" evidence="10">
    <location>
        <begin position="1"/>
        <end position="20"/>
    </location>
</feature>
<dbReference type="GO" id="GO:0098797">
    <property type="term" value="C:plasma membrane protein complex"/>
    <property type="evidence" value="ECO:0007669"/>
    <property type="project" value="TreeGrafter"/>
</dbReference>
<keyword evidence="5" id="KW-0997">Cell inner membrane</keyword>
<dbReference type="PROSITE" id="PS52015">
    <property type="entry name" value="TONB_CTD"/>
    <property type="match status" value="1"/>
</dbReference>
<accession>A0A1M4JHY3</accession>
<dbReference type="PANTHER" id="PTHR33446">
    <property type="entry name" value="PROTEIN TONB-RELATED"/>
    <property type="match status" value="1"/>
</dbReference>
<evidence type="ECO:0000313" key="13">
    <source>
        <dbReference type="Proteomes" id="UP000184997"/>
    </source>
</evidence>
<keyword evidence="7" id="KW-0653">Protein transport</keyword>
<keyword evidence="4" id="KW-1003">Cell membrane</keyword>
<protein>
    <recommendedName>
        <fullName evidence="11">TonB C-terminal domain-containing protein</fullName>
    </recommendedName>
</protein>
<dbReference type="SUPFAM" id="SSF74653">
    <property type="entry name" value="TolA/TonB C-terminal domain"/>
    <property type="match status" value="1"/>
</dbReference>
<feature type="chain" id="PRO_5030030968" description="TonB C-terminal domain-containing protein" evidence="10">
    <location>
        <begin position="21"/>
        <end position="149"/>
    </location>
</feature>
<dbReference type="InterPro" id="IPR037682">
    <property type="entry name" value="TonB_C"/>
</dbReference>
<evidence type="ECO:0000256" key="8">
    <source>
        <dbReference type="ARBA" id="ARBA00022989"/>
    </source>
</evidence>
<evidence type="ECO:0000256" key="2">
    <source>
        <dbReference type="ARBA" id="ARBA00006555"/>
    </source>
</evidence>
<dbReference type="NCBIfam" id="TIGR01352">
    <property type="entry name" value="tonB_Cterm"/>
    <property type="match status" value="1"/>
</dbReference>
<organism evidence="12 13">
    <name type="scientific">Xanthomonas graminis pv. graminis</name>
    <dbReference type="NCBI Taxonomy" id="134874"/>
    <lineage>
        <taxon>Bacteria</taxon>
        <taxon>Pseudomonadati</taxon>
        <taxon>Pseudomonadota</taxon>
        <taxon>Gammaproteobacteria</taxon>
        <taxon>Lysobacterales</taxon>
        <taxon>Lysobacteraceae</taxon>
        <taxon>Xanthomonas</taxon>
        <taxon>Xanthomonas translucens group</taxon>
        <taxon>Xanthomonas graminis</taxon>
    </lineage>
</organism>
<proteinExistence type="inferred from homology"/>
<keyword evidence="9" id="KW-0472">Membrane</keyword>
<evidence type="ECO:0000256" key="9">
    <source>
        <dbReference type="ARBA" id="ARBA00023136"/>
    </source>
</evidence>
<gene>
    <name evidence="12" type="ORF">XTGNCPPB3709_1777</name>
</gene>
<evidence type="ECO:0000256" key="4">
    <source>
        <dbReference type="ARBA" id="ARBA00022475"/>
    </source>
</evidence>
<feature type="domain" description="TonB C-terminal" evidence="11">
    <location>
        <begin position="41"/>
        <end position="137"/>
    </location>
</feature>
<dbReference type="PANTHER" id="PTHR33446:SF2">
    <property type="entry name" value="PROTEIN TONB"/>
    <property type="match status" value="1"/>
</dbReference>
<evidence type="ECO:0000256" key="6">
    <source>
        <dbReference type="ARBA" id="ARBA00022692"/>
    </source>
</evidence>